<accession>A0A0V9UJ95</accession>
<dbReference type="RefSeq" id="WP_060652717.1">
    <property type="nucleotide sequence ID" value="NZ_AZXY01000007.1"/>
</dbReference>
<name>A0A0V9UJ95_9NOCA</name>
<sequence length="293" mass="30294">MTFGPLLTGLCDDAALFPPGNAPLPVAVPAHAGHRSSAHAPLVGAFVFPAGRLGELADHLAQHPYPGELALSLTAPTGTAAVRPALEQVDVMESVSVVALEIAVPAEQSVDDLFAALVEISADRPDVDVFVEVPRDERRAEILARMVGTPYAAKFRTGGIVAEAYPDEAELAAAVGTVVTTGVPFKATAGLHHAVRNTDPKTGFEQHGFVNLLAAVDAVLSGADTDEVASVLAERDGAVLSARLGALSDDRAAEVRRRFLSYGTCSIAEPLEDLLGLGLVPSTVSPITEGTNA</sequence>
<proteinExistence type="predicted"/>
<reference evidence="2" key="1">
    <citation type="submission" date="2015-01" db="EMBL/GenBank/DDBJ databases">
        <title>Draft genome sequence of Rhodococcus pyridinivorans strain KG-16, a hydrocarbon-degrading bacterium.</title>
        <authorList>
            <person name="Aggarwal R.K."/>
            <person name="Dawar C."/>
        </authorList>
    </citation>
    <scope>NUCLEOTIDE SEQUENCE [LARGE SCALE GENOMIC DNA]</scope>
    <source>
        <strain evidence="2">KG-16</strain>
    </source>
</reference>
<gene>
    <name evidence="1" type="ORF">Z045_15970</name>
</gene>
<dbReference type="PATRIC" id="fig|1441730.3.peg.3319"/>
<organism evidence="1 2">
    <name type="scientific">Rhodococcus pyridinivorans KG-16</name>
    <dbReference type="NCBI Taxonomy" id="1441730"/>
    <lineage>
        <taxon>Bacteria</taxon>
        <taxon>Bacillati</taxon>
        <taxon>Actinomycetota</taxon>
        <taxon>Actinomycetes</taxon>
        <taxon>Mycobacteriales</taxon>
        <taxon>Nocardiaceae</taxon>
        <taxon>Rhodococcus</taxon>
    </lineage>
</organism>
<dbReference type="EMBL" id="AZXY01000007">
    <property type="protein sequence ID" value="KSZ58048.1"/>
    <property type="molecule type" value="Genomic_DNA"/>
</dbReference>
<evidence type="ECO:0008006" key="3">
    <source>
        <dbReference type="Google" id="ProtNLM"/>
    </source>
</evidence>
<dbReference type="Proteomes" id="UP000053060">
    <property type="component" value="Unassembled WGS sequence"/>
</dbReference>
<reference evidence="1 2" key="2">
    <citation type="journal article" date="2016" name="Genome Announc.">
        <title>Draft Genome Sequence of a Versatile Hydrocarbon-Degrading Bacterium, Rhodococcus pyridinivorans Strain KG-16, Collected from Oil Fields in India.</title>
        <authorList>
            <person name="Aggarwal R.K."/>
            <person name="Dawar C."/>
            <person name="Phanindranath R."/>
            <person name="Mutnuri L."/>
            <person name="Dayal A.M."/>
        </authorList>
    </citation>
    <scope>NUCLEOTIDE SEQUENCE [LARGE SCALE GENOMIC DNA]</scope>
    <source>
        <strain evidence="1 2">KG-16</strain>
    </source>
</reference>
<comment type="caution">
    <text evidence="1">The sequence shown here is derived from an EMBL/GenBank/DDBJ whole genome shotgun (WGS) entry which is preliminary data.</text>
</comment>
<evidence type="ECO:0000313" key="1">
    <source>
        <dbReference type="EMBL" id="KSZ58048.1"/>
    </source>
</evidence>
<evidence type="ECO:0000313" key="2">
    <source>
        <dbReference type="Proteomes" id="UP000053060"/>
    </source>
</evidence>
<protein>
    <recommendedName>
        <fullName evidence="3">Transaldolase</fullName>
    </recommendedName>
</protein>
<dbReference type="AlphaFoldDB" id="A0A0V9UJ95"/>